<dbReference type="EMBL" id="PHGZ01000004">
    <property type="protein sequence ID" value="PJG83815.1"/>
    <property type="molecule type" value="Genomic_DNA"/>
</dbReference>
<name>A0A2M8RY58_9PAST</name>
<comment type="caution">
    <text evidence="1">The sequence shown here is derived from an EMBL/GenBank/DDBJ whole genome shotgun (WGS) entry which is preliminary data.</text>
</comment>
<accession>A0A2M8RY58</accession>
<dbReference type="OrthoDB" id="6461020at2"/>
<gene>
    <name evidence="1" type="ORF">CVP04_01620</name>
</gene>
<evidence type="ECO:0008006" key="3">
    <source>
        <dbReference type="Google" id="ProtNLM"/>
    </source>
</evidence>
<proteinExistence type="predicted"/>
<dbReference type="PROSITE" id="PS51257">
    <property type="entry name" value="PROKAR_LIPOPROTEIN"/>
    <property type="match status" value="1"/>
</dbReference>
<evidence type="ECO:0000313" key="1">
    <source>
        <dbReference type="EMBL" id="PJG83815.1"/>
    </source>
</evidence>
<sequence>MGKVLLVFLSLFILAGCNDSKRPAPYGLDWNITEEQITKTNYFEGNGGTPHSYNIKVETPDFENGTYSLFFSNNKLVEIQSIYYAMDDEVKTHRILNYYRIDFNAKYGNPIIDEQQKYTDCGTAFCPVNRKVYQYDDVILGVSLYENFVQERLVIISYYDKNYFLNKLKR</sequence>
<keyword evidence="2" id="KW-1185">Reference proteome</keyword>
<dbReference type="RefSeq" id="WP_100295780.1">
    <property type="nucleotide sequence ID" value="NZ_PHGZ01000004.1"/>
</dbReference>
<evidence type="ECO:0000313" key="2">
    <source>
        <dbReference type="Proteomes" id="UP000230282"/>
    </source>
</evidence>
<reference evidence="1 2" key="1">
    <citation type="submission" date="2017-11" db="EMBL/GenBank/DDBJ databases">
        <title>Reclassification of Bisgaard taxon 5 as Caviibacterium pharyngocola gen. nov., sp. nov.</title>
        <authorList>
            <person name="Christensen H."/>
        </authorList>
    </citation>
    <scope>NUCLEOTIDE SEQUENCE [LARGE SCALE GENOMIC DNA]</scope>
    <source>
        <strain evidence="1 2">7_3</strain>
    </source>
</reference>
<organism evidence="1 2">
    <name type="scientific">Caviibacterium pharyngocola</name>
    <dbReference type="NCBI Taxonomy" id="28159"/>
    <lineage>
        <taxon>Bacteria</taxon>
        <taxon>Pseudomonadati</taxon>
        <taxon>Pseudomonadota</taxon>
        <taxon>Gammaproteobacteria</taxon>
        <taxon>Pasteurellales</taxon>
        <taxon>Pasteurellaceae</taxon>
        <taxon>Caviibacterium</taxon>
    </lineage>
</organism>
<protein>
    <recommendedName>
        <fullName evidence="3">Lipoprotein</fullName>
    </recommendedName>
</protein>
<dbReference type="Proteomes" id="UP000230282">
    <property type="component" value="Unassembled WGS sequence"/>
</dbReference>
<dbReference type="AlphaFoldDB" id="A0A2M8RY58"/>